<accession>A0ABD2NWP5</accession>
<feature type="repeat" description="WD" evidence="3">
    <location>
        <begin position="320"/>
        <end position="361"/>
    </location>
</feature>
<sequence>MKNEDINTEDQDIFNKIPLENVIHIIIHKTDKLQLNSFVIHPVVKIHIVDINTGNYYPKKHKERPVVYYYDSNLDYIAPIMTHPYNLQEQRSLMPLWEETILINEDFQYLVAEKENIIIFFEILDFVSSSTMNDNTKGWHKIAFAFLKIHGQNNNLNLEKKMRLQLYYCSSKKDDLKKCSVWETWHVRKLKKYPSSLYVTIESAKIKGKICTGLRSKDALQEEVGTENLEIDENVKSNVRKNDAISLLVETMEKSQMWKRSVKDITKLPNKCIAQLKTEEGCFMLNFSNGGQFLACALKVDNIYSIVIFSVVSFKEICHFPGHQGIIYSIRWSSDDSLIIAASADGSCSVWDVKKTSFLQILPHPNFVYSTDIDGEFIVTGCYDTIVRIWKKLGAKFMLHQELEGHKGYITCVRFKKSTNIIFSSDSLGLIIEWSFESNSWSLHRRITIPDLNGIVINQIELMGRGKRLLVHSRDSILRILDLNSLMVIHWLRGGLNQRFQTSCSVSPCGHYIIAGSENSLVNIWKVKNGKYVGNLVPFENKLITVHALQFHPQQDILAVGNYGHDFPVLLFGYDEKSGEAETHLRIIEDHKMESRIDAKEHEQGKNRKRGFHQSDFKSVLHKFDEMMLGKSK</sequence>
<organism evidence="4 5">
    <name type="scientific">Cryptolaemus montrouzieri</name>
    <dbReference type="NCBI Taxonomy" id="559131"/>
    <lineage>
        <taxon>Eukaryota</taxon>
        <taxon>Metazoa</taxon>
        <taxon>Ecdysozoa</taxon>
        <taxon>Arthropoda</taxon>
        <taxon>Hexapoda</taxon>
        <taxon>Insecta</taxon>
        <taxon>Pterygota</taxon>
        <taxon>Neoptera</taxon>
        <taxon>Endopterygota</taxon>
        <taxon>Coleoptera</taxon>
        <taxon>Polyphaga</taxon>
        <taxon>Cucujiformia</taxon>
        <taxon>Coccinelloidea</taxon>
        <taxon>Coccinellidae</taxon>
        <taxon>Scymninae</taxon>
        <taxon>Scymnini</taxon>
        <taxon>Cryptolaemus</taxon>
    </lineage>
</organism>
<keyword evidence="1 3" id="KW-0853">WD repeat</keyword>
<dbReference type="PROSITE" id="PS50082">
    <property type="entry name" value="WD_REPEATS_2"/>
    <property type="match status" value="1"/>
</dbReference>
<dbReference type="PANTHER" id="PTHR44499">
    <property type="entry name" value="JOUBERIN"/>
    <property type="match status" value="1"/>
</dbReference>
<dbReference type="InterPro" id="IPR052803">
    <property type="entry name" value="Cilium-Associated_Jouberin"/>
</dbReference>
<dbReference type="SMART" id="SM00320">
    <property type="entry name" value="WD40"/>
    <property type="match status" value="5"/>
</dbReference>
<dbReference type="Pfam" id="PF00400">
    <property type="entry name" value="WD40"/>
    <property type="match status" value="4"/>
</dbReference>
<comment type="caution">
    <text evidence="4">The sequence shown here is derived from an EMBL/GenBank/DDBJ whole genome shotgun (WGS) entry which is preliminary data.</text>
</comment>
<dbReference type="InterPro" id="IPR015943">
    <property type="entry name" value="WD40/YVTN_repeat-like_dom_sf"/>
</dbReference>
<evidence type="ECO:0000256" key="2">
    <source>
        <dbReference type="ARBA" id="ARBA00022737"/>
    </source>
</evidence>
<proteinExistence type="predicted"/>
<name>A0ABD2NWP5_9CUCU</name>
<evidence type="ECO:0000256" key="3">
    <source>
        <dbReference type="PROSITE-ProRule" id="PRU00221"/>
    </source>
</evidence>
<dbReference type="AlphaFoldDB" id="A0ABD2NWP5"/>
<dbReference type="PROSITE" id="PS00678">
    <property type="entry name" value="WD_REPEATS_1"/>
    <property type="match status" value="1"/>
</dbReference>
<dbReference type="SUPFAM" id="SSF50978">
    <property type="entry name" value="WD40 repeat-like"/>
    <property type="match status" value="1"/>
</dbReference>
<evidence type="ECO:0000313" key="4">
    <source>
        <dbReference type="EMBL" id="KAL3282761.1"/>
    </source>
</evidence>
<dbReference type="InterPro" id="IPR019775">
    <property type="entry name" value="WD40_repeat_CS"/>
</dbReference>
<dbReference type="InterPro" id="IPR036322">
    <property type="entry name" value="WD40_repeat_dom_sf"/>
</dbReference>
<dbReference type="Gene3D" id="2.130.10.10">
    <property type="entry name" value="YVTN repeat-like/Quinoprotein amine dehydrogenase"/>
    <property type="match status" value="1"/>
</dbReference>
<evidence type="ECO:0000313" key="5">
    <source>
        <dbReference type="Proteomes" id="UP001516400"/>
    </source>
</evidence>
<dbReference type="PANTHER" id="PTHR44499:SF1">
    <property type="entry name" value="JOUBERIN"/>
    <property type="match status" value="1"/>
</dbReference>
<dbReference type="EMBL" id="JABFTP020000144">
    <property type="protein sequence ID" value="KAL3282761.1"/>
    <property type="molecule type" value="Genomic_DNA"/>
</dbReference>
<keyword evidence="5" id="KW-1185">Reference proteome</keyword>
<keyword evidence="2" id="KW-0677">Repeat</keyword>
<dbReference type="InterPro" id="IPR001680">
    <property type="entry name" value="WD40_rpt"/>
</dbReference>
<protein>
    <submittedName>
        <fullName evidence="4">Uncharacterized protein</fullName>
    </submittedName>
</protein>
<reference evidence="4 5" key="1">
    <citation type="journal article" date="2021" name="BMC Biol.">
        <title>Horizontally acquired antibacterial genes associated with adaptive radiation of ladybird beetles.</title>
        <authorList>
            <person name="Li H.S."/>
            <person name="Tang X.F."/>
            <person name="Huang Y.H."/>
            <person name="Xu Z.Y."/>
            <person name="Chen M.L."/>
            <person name="Du X.Y."/>
            <person name="Qiu B.Y."/>
            <person name="Chen P.T."/>
            <person name="Zhang W."/>
            <person name="Slipinski A."/>
            <person name="Escalona H.E."/>
            <person name="Waterhouse R.M."/>
            <person name="Zwick A."/>
            <person name="Pang H."/>
        </authorList>
    </citation>
    <scope>NUCLEOTIDE SEQUENCE [LARGE SCALE GENOMIC DNA]</scope>
    <source>
        <strain evidence="4">SYSU2018</strain>
    </source>
</reference>
<dbReference type="Proteomes" id="UP001516400">
    <property type="component" value="Unassembled WGS sequence"/>
</dbReference>
<dbReference type="PROSITE" id="PS50294">
    <property type="entry name" value="WD_REPEATS_REGION"/>
    <property type="match status" value="1"/>
</dbReference>
<gene>
    <name evidence="4" type="ORF">HHI36_005928</name>
</gene>
<evidence type="ECO:0000256" key="1">
    <source>
        <dbReference type="ARBA" id="ARBA00022574"/>
    </source>
</evidence>